<dbReference type="Pfam" id="PF00078">
    <property type="entry name" value="RVT_1"/>
    <property type="match status" value="1"/>
</dbReference>
<sequence>MVHYNAEMLSHWWEGNPLYADGVSYQAYYSEVGKSHYTPLHSFGSAGMGKDLTEVRSPQRKLVPDKVGLEQYEPTSLRGIAIKSKENATHRFQNLYQCLNGRFLLACWSDLNKDAASGVDRVTAEAYEENLEANIASLVERLKQKRYRAKLVRRCYIPKENGKERPLGIPALEDRLVQLACAKILGAIFESDFAETSYGYRPNRSAREAIEDLQFNLQFGKFGYIVEADIKGFFDNIDHDWLLRMLRERIDDVAFLNLIRKWLKADILDTDGKIIHPETGTPQSGIVSPVLANVYLHFVLDLWFEKRVKGHCRGDAFILRYADDFICAFRYREDAEQFYYELPKRLNQFNLAVAPEKTGMIRFSRFHPGIQRRIEFLGFETYWMEDSRGAVKVKQRTSRKKLQGACRRIKEWIKENRHLKGRTFINALNRKLRGHYNYYNIPGNLESIWRFYFWALECAFKWLNRRGGKRKSFTWKAFNKAIERLGIAKPKMQIVNRQHRVFS</sequence>
<dbReference type="InterPro" id="IPR000477">
    <property type="entry name" value="RT_dom"/>
</dbReference>
<dbReference type="AlphaFoldDB" id="A0A5K8A189"/>
<dbReference type="Proteomes" id="UP000425960">
    <property type="component" value="Chromosome"/>
</dbReference>
<dbReference type="InterPro" id="IPR051083">
    <property type="entry name" value="GrpII_Intron_Splice-Mob/Def"/>
</dbReference>
<name>A0A5K8A189_9BACT</name>
<evidence type="ECO:0000313" key="4">
    <source>
        <dbReference type="Proteomes" id="UP000425960"/>
    </source>
</evidence>
<comment type="similarity">
    <text evidence="1">Belongs to the bacterial reverse transcriptase family.</text>
</comment>
<dbReference type="PANTHER" id="PTHR34047">
    <property type="entry name" value="NUCLEAR INTRON MATURASE 1, MITOCHONDRIAL-RELATED"/>
    <property type="match status" value="1"/>
</dbReference>
<accession>A0A5K8A189</accession>
<evidence type="ECO:0000256" key="1">
    <source>
        <dbReference type="ARBA" id="ARBA00034120"/>
    </source>
</evidence>
<dbReference type="GO" id="GO:0003964">
    <property type="term" value="F:RNA-directed DNA polymerase activity"/>
    <property type="evidence" value="ECO:0007669"/>
    <property type="project" value="UniProtKB-KW"/>
</dbReference>
<dbReference type="KEGG" id="dov:DSCO28_67470"/>
<feature type="domain" description="Reverse transcriptase" evidence="2">
    <location>
        <begin position="138"/>
        <end position="381"/>
    </location>
</feature>
<proteinExistence type="inferred from homology"/>
<evidence type="ECO:0000259" key="2">
    <source>
        <dbReference type="PROSITE" id="PS50878"/>
    </source>
</evidence>
<dbReference type="SUPFAM" id="SSF56672">
    <property type="entry name" value="DNA/RNA polymerases"/>
    <property type="match status" value="1"/>
</dbReference>
<reference evidence="3 4" key="1">
    <citation type="submission" date="2019-11" db="EMBL/GenBank/DDBJ databases">
        <title>Comparative genomics of hydrocarbon-degrading Desulfosarcina strains.</title>
        <authorList>
            <person name="Watanabe M."/>
            <person name="Kojima H."/>
            <person name="Fukui M."/>
        </authorList>
    </citation>
    <scope>NUCLEOTIDE SEQUENCE [LARGE SCALE GENOMIC DNA]</scope>
    <source>
        <strain evidence="3 4">28bB2T</strain>
    </source>
</reference>
<dbReference type="EMBL" id="AP021876">
    <property type="protein sequence ID" value="BBO86181.1"/>
    <property type="molecule type" value="Genomic_DNA"/>
</dbReference>
<dbReference type="PROSITE" id="PS50878">
    <property type="entry name" value="RT_POL"/>
    <property type="match status" value="1"/>
</dbReference>
<gene>
    <name evidence="3" type="ORF">DSCO28_67470</name>
</gene>
<dbReference type="InterPro" id="IPR043502">
    <property type="entry name" value="DNA/RNA_pol_sf"/>
</dbReference>
<dbReference type="RefSeq" id="WP_197910367.1">
    <property type="nucleotide sequence ID" value="NZ_AP021876.1"/>
</dbReference>
<protein>
    <submittedName>
        <fullName evidence="3">Group II intron reverse transcriptase/maturase</fullName>
    </submittedName>
</protein>
<dbReference type="NCBIfam" id="TIGR04416">
    <property type="entry name" value="group_II_RT_mat"/>
    <property type="match status" value="1"/>
</dbReference>
<dbReference type="InterPro" id="IPR030931">
    <property type="entry name" value="Group_II_RT_mat"/>
</dbReference>
<dbReference type="PANTHER" id="PTHR34047:SF8">
    <property type="entry name" value="PROTEIN YKFC"/>
    <property type="match status" value="1"/>
</dbReference>
<organism evidence="3 4">
    <name type="scientific">Desulfosarcina ovata subsp. sediminis</name>
    <dbReference type="NCBI Taxonomy" id="885957"/>
    <lineage>
        <taxon>Bacteria</taxon>
        <taxon>Pseudomonadati</taxon>
        <taxon>Thermodesulfobacteriota</taxon>
        <taxon>Desulfobacteria</taxon>
        <taxon>Desulfobacterales</taxon>
        <taxon>Desulfosarcinaceae</taxon>
        <taxon>Desulfosarcina</taxon>
    </lineage>
</organism>
<keyword evidence="3" id="KW-0695">RNA-directed DNA polymerase</keyword>
<keyword evidence="3" id="KW-0548">Nucleotidyltransferase</keyword>
<keyword evidence="3" id="KW-0808">Transferase</keyword>
<evidence type="ECO:0000313" key="3">
    <source>
        <dbReference type="EMBL" id="BBO86181.1"/>
    </source>
</evidence>
<dbReference type="CDD" id="cd01651">
    <property type="entry name" value="RT_G2_intron"/>
    <property type="match status" value="1"/>
</dbReference>